<evidence type="ECO:0000313" key="3">
    <source>
        <dbReference type="EMBL" id="MCZ0703868.1"/>
    </source>
</evidence>
<feature type="domain" description="GFO/IDH/MocA-like oxidoreductase" evidence="2">
    <location>
        <begin position="137"/>
        <end position="246"/>
    </location>
</feature>
<comment type="caution">
    <text evidence="3">The sequence shown here is derived from an EMBL/GenBank/DDBJ whole genome shotgun (WGS) entry which is preliminary data.</text>
</comment>
<dbReference type="PANTHER" id="PTHR43054">
    <property type="match status" value="1"/>
</dbReference>
<dbReference type="GO" id="GO:0000166">
    <property type="term" value="F:nucleotide binding"/>
    <property type="evidence" value="ECO:0007669"/>
    <property type="project" value="InterPro"/>
</dbReference>
<dbReference type="Proteomes" id="UP001084197">
    <property type="component" value="Unassembled WGS sequence"/>
</dbReference>
<evidence type="ECO:0000313" key="4">
    <source>
        <dbReference type="Proteomes" id="UP001084197"/>
    </source>
</evidence>
<proteinExistence type="predicted"/>
<dbReference type="InterPro" id="IPR036291">
    <property type="entry name" value="NAD(P)-bd_dom_sf"/>
</dbReference>
<dbReference type="RefSeq" id="WP_268780631.1">
    <property type="nucleotide sequence ID" value="NZ_JAPRAT010000023.1"/>
</dbReference>
<dbReference type="SUPFAM" id="SSF51735">
    <property type="entry name" value="NAD(P)-binding Rossmann-fold domains"/>
    <property type="match status" value="1"/>
</dbReference>
<accession>A0A9J6RES5</accession>
<dbReference type="AlphaFoldDB" id="A0A9J6RES5"/>
<keyword evidence="4" id="KW-1185">Reference proteome</keyword>
<organism evidence="3 4">
    <name type="scientific">Natronobacillus azotifigens</name>
    <dbReference type="NCBI Taxonomy" id="472978"/>
    <lineage>
        <taxon>Bacteria</taxon>
        <taxon>Bacillati</taxon>
        <taxon>Bacillota</taxon>
        <taxon>Bacilli</taxon>
        <taxon>Bacillales</taxon>
        <taxon>Bacillaceae</taxon>
        <taxon>Natronobacillus</taxon>
    </lineage>
</organism>
<evidence type="ECO:0000259" key="2">
    <source>
        <dbReference type="Pfam" id="PF22725"/>
    </source>
</evidence>
<dbReference type="InterPro" id="IPR055170">
    <property type="entry name" value="GFO_IDH_MocA-like_dom"/>
</dbReference>
<protein>
    <submittedName>
        <fullName evidence="3">Gfo/Idh/MocA family oxidoreductase</fullName>
    </submittedName>
</protein>
<name>A0A9J6RES5_9BACI</name>
<dbReference type="InterPro" id="IPR000683">
    <property type="entry name" value="Gfo/Idh/MocA-like_OxRdtase_N"/>
</dbReference>
<dbReference type="EMBL" id="JAPRAT010000023">
    <property type="protein sequence ID" value="MCZ0703868.1"/>
    <property type="molecule type" value="Genomic_DNA"/>
</dbReference>
<gene>
    <name evidence="3" type="ORF">OWO01_11660</name>
</gene>
<dbReference type="SUPFAM" id="SSF55347">
    <property type="entry name" value="Glyceraldehyde-3-phosphate dehydrogenase-like, C-terminal domain"/>
    <property type="match status" value="1"/>
</dbReference>
<dbReference type="PANTHER" id="PTHR43054:SF1">
    <property type="entry name" value="SCYLLO-INOSITOL 2-DEHYDROGENASE (NADP(+)) IOLU"/>
    <property type="match status" value="1"/>
</dbReference>
<dbReference type="Pfam" id="PF22725">
    <property type="entry name" value="GFO_IDH_MocA_C3"/>
    <property type="match status" value="1"/>
</dbReference>
<feature type="domain" description="Gfo/Idh/MocA-like oxidoreductase N-terminal" evidence="1">
    <location>
        <begin position="2"/>
        <end position="117"/>
    </location>
</feature>
<dbReference type="Gene3D" id="3.40.50.720">
    <property type="entry name" value="NAD(P)-binding Rossmann-like Domain"/>
    <property type="match status" value="1"/>
</dbReference>
<sequence>MKIATIGTGFIVDTFLAAVQEREGVTCEAVYSRRKETAQPLADKYQVGKIYTDVADVYEDEAIDVIYVASPNSLHYQYMLDAIKHGKHVICEKPFTSNEKEAAQIIELAKENQVMLFEAITTIHLPNYQWMKNNLEQLGQIKFVQCNYSQFSSRYNKLLSGETPNVFNLKFSGGALADINIYNLHFVLNMFGKPDSVNYTANKHENGIDTSGVVVMKYPEFIAECVGSKDADGLNFVVIQGEKGYLHVVGGANGCREVVLHINGQEKSVNMQLNDNLLYYELGEFQAIYESKDYQQCYELLEHTRSVMNVFETARMSADIIYEADHK</sequence>
<reference evidence="3" key="1">
    <citation type="submission" date="2022-11" db="EMBL/GenBank/DDBJ databases">
        <title>WGS of Natronobacillus azotifigens 24KS-1, an anaerobic diazotrophic haloalkaliphile from soda-rich habitats.</title>
        <authorList>
            <person name="Sorokin D.Y."/>
            <person name="Merkel A.Y."/>
        </authorList>
    </citation>
    <scope>NUCLEOTIDE SEQUENCE</scope>
    <source>
        <strain evidence="3">24KS-1</strain>
    </source>
</reference>
<dbReference type="Gene3D" id="3.30.360.10">
    <property type="entry name" value="Dihydrodipicolinate Reductase, domain 2"/>
    <property type="match status" value="1"/>
</dbReference>
<dbReference type="Pfam" id="PF01408">
    <property type="entry name" value="GFO_IDH_MocA"/>
    <property type="match status" value="1"/>
</dbReference>
<evidence type="ECO:0000259" key="1">
    <source>
        <dbReference type="Pfam" id="PF01408"/>
    </source>
</evidence>